<reference evidence="2 3" key="2">
    <citation type="submission" date="2018-01" db="EMBL/GenBank/DDBJ databases">
        <title>Genomic study of Klebsiella pneumoniae.</title>
        <authorList>
            <person name="Yang Y."/>
            <person name="Bicalho R."/>
        </authorList>
    </citation>
    <scope>NUCLEOTIDE SEQUENCE [LARGE SCALE GENOMIC DNA]</scope>
    <source>
        <strain evidence="2 3">A2</strain>
    </source>
</reference>
<dbReference type="PANTHER" id="PTHR30319:SF1">
    <property type="entry name" value="TRANSCRIPTIONAL REPRESSOR PAAX"/>
    <property type="match status" value="1"/>
</dbReference>
<gene>
    <name evidence="2" type="ORF">CWM85_39630</name>
</gene>
<dbReference type="GO" id="GO:0006351">
    <property type="term" value="P:DNA-templated transcription"/>
    <property type="evidence" value="ECO:0007669"/>
    <property type="project" value="TreeGrafter"/>
</dbReference>
<reference evidence="2 3" key="1">
    <citation type="submission" date="2017-11" db="EMBL/GenBank/DDBJ databases">
        <authorList>
            <person name="Han C.G."/>
        </authorList>
    </citation>
    <scope>NUCLEOTIDE SEQUENCE [LARGE SCALE GENOMIC DNA]</scope>
    <source>
        <strain evidence="2 3">A2</strain>
    </source>
</reference>
<evidence type="ECO:0000259" key="1">
    <source>
        <dbReference type="Pfam" id="PF08223"/>
    </source>
</evidence>
<feature type="domain" description="Transcriptional repressor PaaX-like C-terminal" evidence="1">
    <location>
        <begin position="28"/>
        <end position="118"/>
    </location>
</feature>
<name>A0A2J4XWQ8_9ENTR</name>
<feature type="non-terminal residue" evidence="2">
    <location>
        <position position="1"/>
    </location>
</feature>
<organism evidence="2 3">
    <name type="scientific">Klebsiella michiganensis</name>
    <dbReference type="NCBI Taxonomy" id="1134687"/>
    <lineage>
        <taxon>Bacteria</taxon>
        <taxon>Pseudomonadati</taxon>
        <taxon>Pseudomonadota</taxon>
        <taxon>Gammaproteobacteria</taxon>
        <taxon>Enterobacterales</taxon>
        <taxon>Enterobacteriaceae</taxon>
        <taxon>Klebsiella/Raoultella group</taxon>
        <taxon>Klebsiella</taxon>
    </lineage>
</organism>
<evidence type="ECO:0000313" key="2">
    <source>
        <dbReference type="EMBL" id="PLM42917.1"/>
    </source>
</evidence>
<dbReference type="EMBL" id="PIET01002451">
    <property type="protein sequence ID" value="PLM42917.1"/>
    <property type="molecule type" value="Genomic_DNA"/>
</dbReference>
<protein>
    <submittedName>
        <fullName evidence="2">Phenylacetic acid degradation operon negative regulatory protein PaaX</fullName>
    </submittedName>
</protein>
<dbReference type="AlphaFoldDB" id="A0A2J4XWQ8"/>
<evidence type="ECO:0000313" key="3">
    <source>
        <dbReference type="Proteomes" id="UP000234661"/>
    </source>
</evidence>
<dbReference type="Gene3D" id="1.20.58.1460">
    <property type="match status" value="1"/>
</dbReference>
<dbReference type="Pfam" id="PF08223">
    <property type="entry name" value="PaaX_C"/>
    <property type="match status" value="1"/>
</dbReference>
<dbReference type="PANTHER" id="PTHR30319">
    <property type="entry name" value="PHENYLACETIC ACID REGULATOR-RELATED TRANSCRIPTIONAL REPRESSOR"/>
    <property type="match status" value="1"/>
</dbReference>
<dbReference type="InterPro" id="IPR013225">
    <property type="entry name" value="PaaX_C"/>
</dbReference>
<sequence length="146" mass="16428">AENVICFEAHSPLALSRAALRDRVEECWHLTEQNAMYDAFITLFRPLLPLLRDCEPAELTPERCFQIQLLLIHFYRRVVLKDPLLPEELLPAHWAGQTARQLCINIYQRVAPGALAFVGEKGESSVGELPAPGPLYFQRFGGLSGV</sequence>
<accession>A0A2J4XWQ8</accession>
<proteinExistence type="predicted"/>
<dbReference type="Proteomes" id="UP000234661">
    <property type="component" value="Unassembled WGS sequence"/>
</dbReference>
<comment type="caution">
    <text evidence="2">The sequence shown here is derived from an EMBL/GenBank/DDBJ whole genome shotgun (WGS) entry which is preliminary data.</text>
</comment>